<keyword evidence="2" id="KW-1185">Reference proteome</keyword>
<dbReference type="AlphaFoldDB" id="A0A8G1R5G9"/>
<name>A0A8G1R5G9_9EURO</name>
<evidence type="ECO:0000313" key="1">
    <source>
        <dbReference type="EMBL" id="RAH59923.1"/>
    </source>
</evidence>
<sequence length="76" mass="8548">MAKASLLRSHDAANGTNHGLFIFSLIFLFRRHLKAWSCQSRVDPPGFVIVSCQHAFLADNVIDNCFSESAWLQNIL</sequence>
<proteinExistence type="predicted"/>
<dbReference type="GeneID" id="37158358"/>
<reference evidence="1 2" key="1">
    <citation type="submission" date="2018-02" db="EMBL/GenBank/DDBJ databases">
        <title>The genomes of Aspergillus section Nigri reveals drivers in fungal speciation.</title>
        <authorList>
            <consortium name="DOE Joint Genome Institute"/>
            <person name="Vesth T.C."/>
            <person name="Nybo J."/>
            <person name="Theobald S."/>
            <person name="Brandl J."/>
            <person name="Frisvad J.C."/>
            <person name="Nielsen K.F."/>
            <person name="Lyhne E.K."/>
            <person name="Kogle M.E."/>
            <person name="Kuo A."/>
            <person name="Riley R."/>
            <person name="Clum A."/>
            <person name="Nolan M."/>
            <person name="Lipzen A."/>
            <person name="Salamov A."/>
            <person name="Henrissat B."/>
            <person name="Wiebenga A."/>
            <person name="De vries R.P."/>
            <person name="Grigoriev I.V."/>
            <person name="Mortensen U.H."/>
            <person name="Andersen M.R."/>
            <person name="Baker S.E."/>
        </authorList>
    </citation>
    <scope>NUCLEOTIDE SEQUENCE [LARGE SCALE GENOMIC DNA]</scope>
    <source>
        <strain evidence="1 2">CBS 112811</strain>
    </source>
</reference>
<dbReference type="EMBL" id="KZ825058">
    <property type="protein sequence ID" value="RAH59923.1"/>
    <property type="molecule type" value="Genomic_DNA"/>
</dbReference>
<evidence type="ECO:0000313" key="2">
    <source>
        <dbReference type="Proteomes" id="UP000249526"/>
    </source>
</evidence>
<protein>
    <submittedName>
        <fullName evidence="1">Uncharacterized protein</fullName>
    </submittedName>
</protein>
<dbReference type="Proteomes" id="UP000249526">
    <property type="component" value="Unassembled WGS sequence"/>
</dbReference>
<dbReference type="RefSeq" id="XP_025517845.1">
    <property type="nucleotide sequence ID" value="XM_025654956.1"/>
</dbReference>
<accession>A0A8G1R5G9</accession>
<gene>
    <name evidence="1" type="ORF">BO85DRAFT_253669</name>
</gene>
<organism evidence="1 2">
    <name type="scientific">Aspergillus piperis CBS 112811</name>
    <dbReference type="NCBI Taxonomy" id="1448313"/>
    <lineage>
        <taxon>Eukaryota</taxon>
        <taxon>Fungi</taxon>
        <taxon>Dikarya</taxon>
        <taxon>Ascomycota</taxon>
        <taxon>Pezizomycotina</taxon>
        <taxon>Eurotiomycetes</taxon>
        <taxon>Eurotiomycetidae</taxon>
        <taxon>Eurotiales</taxon>
        <taxon>Aspergillaceae</taxon>
        <taxon>Aspergillus</taxon>
        <taxon>Aspergillus subgen. Circumdati</taxon>
    </lineage>
</organism>